<proteinExistence type="predicted"/>
<keyword evidence="2" id="KW-1185">Reference proteome</keyword>
<name>A0A8S1SZY7_PAROT</name>
<sequence>MEQQRLGITQIKEIQGCDSMLQLSSFYLHQSCQTIKKS</sequence>
<dbReference type="EMBL" id="CAJJDP010000015">
    <property type="protein sequence ID" value="CAD8144062.1"/>
    <property type="molecule type" value="Genomic_DNA"/>
</dbReference>
<dbReference type="AlphaFoldDB" id="A0A8S1SZY7"/>
<dbReference type="Proteomes" id="UP000683925">
    <property type="component" value="Unassembled WGS sequence"/>
</dbReference>
<evidence type="ECO:0000313" key="2">
    <source>
        <dbReference type="Proteomes" id="UP000683925"/>
    </source>
</evidence>
<comment type="caution">
    <text evidence="1">The sequence shown here is derived from an EMBL/GenBank/DDBJ whole genome shotgun (WGS) entry which is preliminary data.</text>
</comment>
<evidence type="ECO:0000313" key="1">
    <source>
        <dbReference type="EMBL" id="CAD8144062.1"/>
    </source>
</evidence>
<gene>
    <name evidence="1" type="ORF">POCTA_138.1.T0150398</name>
</gene>
<reference evidence="1" key="1">
    <citation type="submission" date="2021-01" db="EMBL/GenBank/DDBJ databases">
        <authorList>
            <consortium name="Genoscope - CEA"/>
            <person name="William W."/>
        </authorList>
    </citation>
    <scope>NUCLEOTIDE SEQUENCE</scope>
</reference>
<organism evidence="1 2">
    <name type="scientific">Paramecium octaurelia</name>
    <dbReference type="NCBI Taxonomy" id="43137"/>
    <lineage>
        <taxon>Eukaryota</taxon>
        <taxon>Sar</taxon>
        <taxon>Alveolata</taxon>
        <taxon>Ciliophora</taxon>
        <taxon>Intramacronucleata</taxon>
        <taxon>Oligohymenophorea</taxon>
        <taxon>Peniculida</taxon>
        <taxon>Parameciidae</taxon>
        <taxon>Paramecium</taxon>
    </lineage>
</organism>
<accession>A0A8S1SZY7</accession>
<protein>
    <submittedName>
        <fullName evidence="1">Uncharacterized protein</fullName>
    </submittedName>
</protein>